<dbReference type="EMBL" id="SMTL01000005">
    <property type="protein sequence ID" value="TDK32291.1"/>
    <property type="molecule type" value="Genomic_DNA"/>
</dbReference>
<dbReference type="GO" id="GO:0020037">
    <property type="term" value="F:heme binding"/>
    <property type="evidence" value="ECO:0007669"/>
    <property type="project" value="InterPro"/>
</dbReference>
<keyword evidence="5" id="KW-0472">Membrane</keyword>
<protein>
    <submittedName>
        <fullName evidence="6">Cytochrome P450</fullName>
    </submittedName>
</protein>
<dbReference type="InterPro" id="IPR036396">
    <property type="entry name" value="Cyt_P450_sf"/>
</dbReference>
<proteinExistence type="predicted"/>
<dbReference type="GO" id="GO:0005506">
    <property type="term" value="F:iron ion binding"/>
    <property type="evidence" value="ECO:0007669"/>
    <property type="project" value="InterPro"/>
</dbReference>
<comment type="caution">
    <text evidence="6">The sequence shown here is derived from an EMBL/GenBank/DDBJ whole genome shotgun (WGS) entry which is preliminary data.</text>
</comment>
<organism evidence="6 7">
    <name type="scientific">Rhizobium deserti</name>
    <dbReference type="NCBI Taxonomy" id="2547961"/>
    <lineage>
        <taxon>Bacteria</taxon>
        <taxon>Pseudomonadati</taxon>
        <taxon>Pseudomonadota</taxon>
        <taxon>Alphaproteobacteria</taxon>
        <taxon>Hyphomicrobiales</taxon>
        <taxon>Rhizobiaceae</taxon>
        <taxon>Rhizobium/Agrobacterium group</taxon>
        <taxon>Rhizobium</taxon>
    </lineage>
</organism>
<keyword evidence="4" id="KW-1133">Transmembrane helix</keyword>
<evidence type="ECO:0000313" key="7">
    <source>
        <dbReference type="Proteomes" id="UP000295238"/>
    </source>
</evidence>
<dbReference type="InterPro" id="IPR051103">
    <property type="entry name" value="Plant_metabolite_P450s"/>
</dbReference>
<name>A0A4R5UBI1_9HYPH</name>
<dbReference type="InterPro" id="IPR001128">
    <property type="entry name" value="Cyt_P450"/>
</dbReference>
<gene>
    <name evidence="6" type="ORF">E2F50_18435</name>
</gene>
<evidence type="ECO:0000256" key="4">
    <source>
        <dbReference type="ARBA" id="ARBA00022989"/>
    </source>
</evidence>
<evidence type="ECO:0000256" key="2">
    <source>
        <dbReference type="ARBA" id="ARBA00022692"/>
    </source>
</evidence>
<dbReference type="Gene3D" id="1.10.630.10">
    <property type="entry name" value="Cytochrome P450"/>
    <property type="match status" value="1"/>
</dbReference>
<dbReference type="SUPFAM" id="SSF48264">
    <property type="entry name" value="Cytochrome P450"/>
    <property type="match status" value="1"/>
</dbReference>
<evidence type="ECO:0000256" key="1">
    <source>
        <dbReference type="ARBA" id="ARBA00004167"/>
    </source>
</evidence>
<dbReference type="Proteomes" id="UP000295238">
    <property type="component" value="Unassembled WGS sequence"/>
</dbReference>
<accession>A0A4R5UBI1</accession>
<keyword evidence="3" id="KW-0479">Metal-binding</keyword>
<dbReference type="PANTHER" id="PTHR24298">
    <property type="entry name" value="FLAVONOID 3'-MONOOXYGENASE-RELATED"/>
    <property type="match status" value="1"/>
</dbReference>
<evidence type="ECO:0000256" key="5">
    <source>
        <dbReference type="ARBA" id="ARBA00023136"/>
    </source>
</evidence>
<dbReference type="GO" id="GO:0016020">
    <property type="term" value="C:membrane"/>
    <property type="evidence" value="ECO:0007669"/>
    <property type="project" value="UniProtKB-SubCell"/>
</dbReference>
<dbReference type="GO" id="GO:0016709">
    <property type="term" value="F:oxidoreductase activity, acting on paired donors, with incorporation or reduction of molecular oxygen, NAD(P)H as one donor, and incorporation of one atom of oxygen"/>
    <property type="evidence" value="ECO:0007669"/>
    <property type="project" value="TreeGrafter"/>
</dbReference>
<evidence type="ECO:0000256" key="3">
    <source>
        <dbReference type="ARBA" id="ARBA00022723"/>
    </source>
</evidence>
<keyword evidence="2" id="KW-0812">Transmembrane</keyword>
<dbReference type="OrthoDB" id="9764248at2"/>
<dbReference type="Pfam" id="PF00067">
    <property type="entry name" value="p450"/>
    <property type="match status" value="1"/>
</dbReference>
<evidence type="ECO:0000313" key="6">
    <source>
        <dbReference type="EMBL" id="TDK32291.1"/>
    </source>
</evidence>
<keyword evidence="7" id="KW-1185">Reference proteome</keyword>
<sequence>MTSSASPARVLQHDLLSSRLSFQSISRATVLDTVLVLSTIVLPIFARGVIIRRPWAERWAARLNLDLRAVKLLQRLRRKYGSQPLLLRIPYRPDLLLLAPEDVDYVLQSSPDPFATATREKRAALSHLESNNVLISDPPERVMRRPYHEQALATQERIHPLAERFKEVIDEEIAGILDCQKSGLFGHLDWNVFSAAWFRIVRRVVLGDGGRQDEALTQQVNRLRSRANWAFLLRKDEGQLRAFQQKLRVYVDRAEPGSLLAAAPKARNVDPESQVAQWLFAFDPTGMATFKTLALLATHPHYLRQARNEASLHAPDLPFTRTCLLEALRLWPTTPAILREITDARCVDGEDIDKGTGVLIFTPFFHRDDERWVLAHRMDPETWNSGNALPAKGLVPFSAGRAICPAHNLVPLLASLTLAAVISRVAIRLVSPVLNPKILPATLNHFDLRFEINHLPVDPSRATGAGGLTS</sequence>
<dbReference type="AlphaFoldDB" id="A0A4R5UBI1"/>
<dbReference type="PANTHER" id="PTHR24298:SF45">
    <property type="entry name" value="FLAVONOID 3'-MONOOXYGENASE"/>
    <property type="match status" value="1"/>
</dbReference>
<comment type="subcellular location">
    <subcellularLocation>
        <location evidence="1">Membrane</location>
        <topology evidence="1">Single-pass membrane protein</topology>
    </subcellularLocation>
</comment>
<reference evidence="6 7" key="1">
    <citation type="submission" date="2019-03" db="EMBL/GenBank/DDBJ databases">
        <title>Rhizobium sp. nov., an bacterium isolated from biocrust in Mu Us Desert.</title>
        <authorList>
            <person name="Lixiong L."/>
        </authorList>
    </citation>
    <scope>NUCLEOTIDE SEQUENCE [LARGE SCALE GENOMIC DNA]</scope>
    <source>
        <strain evidence="6 7">SPY-1</strain>
    </source>
</reference>